<dbReference type="PROSITE" id="PS50234">
    <property type="entry name" value="VWFA"/>
    <property type="match status" value="1"/>
</dbReference>
<feature type="transmembrane region" description="Helical" evidence="5">
    <location>
        <begin position="6"/>
        <end position="25"/>
    </location>
</feature>
<dbReference type="SMART" id="SM00327">
    <property type="entry name" value="VWA"/>
    <property type="match status" value="1"/>
</dbReference>
<keyword evidence="4 5" id="KW-0472">Membrane</keyword>
<evidence type="ECO:0000313" key="7">
    <source>
        <dbReference type="EMBL" id="MBB5219298.1"/>
    </source>
</evidence>
<dbReference type="SUPFAM" id="SSF53300">
    <property type="entry name" value="vWA-like"/>
    <property type="match status" value="1"/>
</dbReference>
<reference evidence="7 9" key="2">
    <citation type="submission" date="2020-08" db="EMBL/GenBank/DDBJ databases">
        <title>Genomic Encyclopedia of Type Strains, Phase IV (KMG-IV): sequencing the most valuable type-strain genomes for metagenomic binning, comparative biology and taxonomic classification.</title>
        <authorList>
            <person name="Goeker M."/>
        </authorList>
    </citation>
    <scope>NUCLEOTIDE SEQUENCE [LARGE SCALE GENOMIC DNA]</scope>
    <source>
        <strain evidence="7 9">DSM 103679</strain>
    </source>
</reference>
<sequence>MIQFENPFAFLLLFLIPVLYFLRYIKFLSRISFSLVLSDWEGESFKWKKKSRIVISIIVKLCLLATYVCVIIALASPVIRHHKKIFSSRGADILFVLDVSPSMASIDIAGMNRLEAAKTAIKKIAASDEGDCFGLVEVAKEAAMVVPLTMDRDVFFNKLSTVAVGELGDGTALGLGLSAAIYHLEHSSSKSKCIVLITDGENNAGSVHPNTAARLAMQKDIALFVLGVGTKGTVPLEYTDPQTGKFYSGFFESNYDSSSLMNIAQESDGKFYEVETIQALIQAFSSISKRENVAQTYNIKNEDKTVYYYFIMLAFILVSIAWFLKRLVLQEVL</sequence>
<gene>
    <name evidence="8" type="ORF">DYE49_10290</name>
    <name evidence="7" type="ORF">HNP77_001667</name>
</gene>
<dbReference type="Proteomes" id="UP000578697">
    <property type="component" value="Unassembled WGS sequence"/>
</dbReference>
<evidence type="ECO:0000256" key="5">
    <source>
        <dbReference type="SAM" id="Phobius"/>
    </source>
</evidence>
<evidence type="ECO:0000256" key="1">
    <source>
        <dbReference type="ARBA" id="ARBA00022475"/>
    </source>
</evidence>
<feature type="domain" description="VWFA" evidence="6">
    <location>
        <begin position="92"/>
        <end position="287"/>
    </location>
</feature>
<dbReference type="KEGG" id="trc:DYE49_10290"/>
<dbReference type="InterPro" id="IPR036465">
    <property type="entry name" value="vWFA_dom_sf"/>
</dbReference>
<proteinExistence type="predicted"/>
<organism evidence="7 9">
    <name type="scientific">Treponema rectale</name>
    <dbReference type="NCBI Taxonomy" id="744512"/>
    <lineage>
        <taxon>Bacteria</taxon>
        <taxon>Pseudomonadati</taxon>
        <taxon>Spirochaetota</taxon>
        <taxon>Spirochaetia</taxon>
        <taxon>Spirochaetales</taxon>
        <taxon>Treponemataceae</taxon>
        <taxon>Treponema</taxon>
    </lineage>
</organism>
<evidence type="ECO:0000313" key="8">
    <source>
        <dbReference type="EMBL" id="QOS40817.1"/>
    </source>
</evidence>
<reference evidence="8 10" key="1">
    <citation type="submission" date="2018-08" db="EMBL/GenBank/DDBJ databases">
        <title>The first complete genome of Treponema rectale (CHPAT), a commensal spirochete of the bovine rectum.</title>
        <authorList>
            <person name="Staton G.J."/>
            <person name="Clegg S.R."/>
            <person name="Carter S.D."/>
            <person name="Radford A.D."/>
            <person name="Darby A."/>
            <person name="Hall N."/>
            <person name="Birtles R.J."/>
            <person name="Evans N.J."/>
        </authorList>
    </citation>
    <scope>NUCLEOTIDE SEQUENCE [LARGE SCALE GENOMIC DNA]</scope>
    <source>
        <strain evidence="8 10">CHPA</strain>
    </source>
</reference>
<keyword evidence="1" id="KW-1003">Cell membrane</keyword>
<dbReference type="EMBL" id="JACHFR010000002">
    <property type="protein sequence ID" value="MBB5219298.1"/>
    <property type="molecule type" value="Genomic_DNA"/>
</dbReference>
<dbReference type="AlphaFoldDB" id="A0A840SGL0"/>
<dbReference type="PANTHER" id="PTHR22550">
    <property type="entry name" value="SPORE GERMINATION PROTEIN"/>
    <property type="match status" value="1"/>
</dbReference>
<evidence type="ECO:0000256" key="2">
    <source>
        <dbReference type="ARBA" id="ARBA00022692"/>
    </source>
</evidence>
<dbReference type="PANTHER" id="PTHR22550:SF5">
    <property type="entry name" value="LEUCINE ZIPPER PROTEIN 4"/>
    <property type="match status" value="1"/>
</dbReference>
<evidence type="ECO:0000313" key="9">
    <source>
        <dbReference type="Proteomes" id="UP000578697"/>
    </source>
</evidence>
<protein>
    <submittedName>
        <fullName evidence="7">Ca-activated chloride channel family protein</fullName>
    </submittedName>
    <submittedName>
        <fullName evidence="8">VWA domain-containing protein</fullName>
    </submittedName>
</protein>
<dbReference type="EMBL" id="CP031517">
    <property type="protein sequence ID" value="QOS40817.1"/>
    <property type="molecule type" value="Genomic_DNA"/>
</dbReference>
<evidence type="ECO:0000256" key="3">
    <source>
        <dbReference type="ARBA" id="ARBA00022989"/>
    </source>
</evidence>
<evidence type="ECO:0000313" key="10">
    <source>
        <dbReference type="Proteomes" id="UP000593591"/>
    </source>
</evidence>
<dbReference type="Pfam" id="PF00092">
    <property type="entry name" value="VWA"/>
    <property type="match status" value="1"/>
</dbReference>
<keyword evidence="3 5" id="KW-1133">Transmembrane helix</keyword>
<dbReference type="InterPro" id="IPR050768">
    <property type="entry name" value="UPF0353/GerABKA_families"/>
</dbReference>
<dbReference type="Proteomes" id="UP000593591">
    <property type="component" value="Chromosome"/>
</dbReference>
<feature type="transmembrane region" description="Helical" evidence="5">
    <location>
        <begin position="306"/>
        <end position="324"/>
    </location>
</feature>
<keyword evidence="9" id="KW-1185">Reference proteome</keyword>
<accession>A0A840SGL0</accession>
<keyword evidence="2 5" id="KW-0812">Transmembrane</keyword>
<name>A0A840SGL0_9SPIR</name>
<evidence type="ECO:0000259" key="6">
    <source>
        <dbReference type="PROSITE" id="PS50234"/>
    </source>
</evidence>
<feature type="transmembrane region" description="Helical" evidence="5">
    <location>
        <begin position="53"/>
        <end position="79"/>
    </location>
</feature>
<dbReference type="Gene3D" id="3.40.50.410">
    <property type="entry name" value="von Willebrand factor, type A domain"/>
    <property type="match status" value="1"/>
</dbReference>
<dbReference type="RefSeq" id="WP_184652711.1">
    <property type="nucleotide sequence ID" value="NZ_JACHFR010000002.1"/>
</dbReference>
<dbReference type="InterPro" id="IPR002035">
    <property type="entry name" value="VWF_A"/>
</dbReference>
<evidence type="ECO:0000256" key="4">
    <source>
        <dbReference type="ARBA" id="ARBA00023136"/>
    </source>
</evidence>